<dbReference type="EMBL" id="PXYI01000005">
    <property type="protein sequence ID" value="PSJ39135.1"/>
    <property type="molecule type" value="Genomic_DNA"/>
</dbReference>
<evidence type="ECO:0000256" key="4">
    <source>
        <dbReference type="ARBA" id="ARBA00022833"/>
    </source>
</evidence>
<reference evidence="6 7" key="1">
    <citation type="submission" date="2018-03" db="EMBL/GenBank/DDBJ databases">
        <title>The draft genome of Sphingosinicella sp. GL-C-18.</title>
        <authorList>
            <person name="Liu L."/>
            <person name="Li L."/>
            <person name="Liang L."/>
            <person name="Zhang X."/>
            <person name="Wang T."/>
        </authorList>
    </citation>
    <scope>NUCLEOTIDE SEQUENCE [LARGE SCALE GENOMIC DNA]</scope>
    <source>
        <strain evidence="6 7">GL-C-18</strain>
    </source>
</reference>
<dbReference type="GO" id="GO:0016811">
    <property type="term" value="F:hydrolase activity, acting on carbon-nitrogen (but not peptide) bonds, in linear amides"/>
    <property type="evidence" value="ECO:0007669"/>
    <property type="project" value="TreeGrafter"/>
</dbReference>
<dbReference type="GO" id="GO:0009231">
    <property type="term" value="P:riboflavin biosynthetic process"/>
    <property type="evidence" value="ECO:0007669"/>
    <property type="project" value="TreeGrafter"/>
</dbReference>
<dbReference type="PANTHER" id="PTHR35005">
    <property type="entry name" value="3-DEHYDRO-SCYLLO-INOSOSE HYDROLASE"/>
    <property type="match status" value="1"/>
</dbReference>
<dbReference type="PANTHER" id="PTHR35005:SF1">
    <property type="entry name" value="2-AMINO-5-FORMYLAMINO-6-RIBOSYLAMINOPYRIMIDIN-4(3H)-ONE 5'-MONOPHOSPHATE DEFORMYLASE"/>
    <property type="match status" value="1"/>
</dbReference>
<evidence type="ECO:0000313" key="6">
    <source>
        <dbReference type="EMBL" id="PSJ39135.1"/>
    </source>
</evidence>
<accession>A0A2P7QMF6</accession>
<dbReference type="OrthoDB" id="9801445at2"/>
<keyword evidence="2" id="KW-0479">Metal-binding</keyword>
<gene>
    <name evidence="6" type="ORF">C7I55_17020</name>
</gene>
<dbReference type="Pfam" id="PF02633">
    <property type="entry name" value="Creatininase"/>
    <property type="match status" value="1"/>
</dbReference>
<evidence type="ECO:0000256" key="1">
    <source>
        <dbReference type="ARBA" id="ARBA00001947"/>
    </source>
</evidence>
<dbReference type="AlphaFoldDB" id="A0A2P7QMF6"/>
<comment type="caution">
    <text evidence="6">The sequence shown here is derived from an EMBL/GenBank/DDBJ whole genome shotgun (WGS) entry which is preliminary data.</text>
</comment>
<evidence type="ECO:0000313" key="7">
    <source>
        <dbReference type="Proteomes" id="UP000241167"/>
    </source>
</evidence>
<evidence type="ECO:0000256" key="2">
    <source>
        <dbReference type="ARBA" id="ARBA00022723"/>
    </source>
</evidence>
<dbReference type="SUPFAM" id="SSF102215">
    <property type="entry name" value="Creatininase"/>
    <property type="match status" value="1"/>
</dbReference>
<proteinExistence type="inferred from homology"/>
<comment type="similarity">
    <text evidence="5">Belongs to the creatininase superfamily.</text>
</comment>
<protein>
    <submittedName>
        <fullName evidence="6">Creatininase</fullName>
    </submittedName>
</protein>
<evidence type="ECO:0000256" key="3">
    <source>
        <dbReference type="ARBA" id="ARBA00022801"/>
    </source>
</evidence>
<dbReference type="InterPro" id="IPR024087">
    <property type="entry name" value="Creatininase-like_sf"/>
</dbReference>
<keyword evidence="7" id="KW-1185">Reference proteome</keyword>
<organism evidence="6 7">
    <name type="scientific">Allosphingosinicella deserti</name>
    <dbReference type="NCBI Taxonomy" id="2116704"/>
    <lineage>
        <taxon>Bacteria</taxon>
        <taxon>Pseudomonadati</taxon>
        <taxon>Pseudomonadota</taxon>
        <taxon>Alphaproteobacteria</taxon>
        <taxon>Sphingomonadales</taxon>
        <taxon>Sphingomonadaceae</taxon>
        <taxon>Allosphingosinicella</taxon>
    </lineage>
</organism>
<dbReference type="InterPro" id="IPR003785">
    <property type="entry name" value="Creatininase/forma_Hydrolase"/>
</dbReference>
<dbReference type="RefSeq" id="WP_106514328.1">
    <property type="nucleotide sequence ID" value="NZ_PXYI01000005.1"/>
</dbReference>
<evidence type="ECO:0000256" key="5">
    <source>
        <dbReference type="ARBA" id="ARBA00024029"/>
    </source>
</evidence>
<keyword evidence="4" id="KW-0862">Zinc</keyword>
<name>A0A2P7QMF6_9SPHN</name>
<sequence>MKWELLTSPRLGAIDRRTPVVLNIGAIEQHGGHLPLVTDALIGRHFTDRIDAELGESVLILPQIAVCCSRHHMQFPGTLTVRHETFLAYLTDMLEAVVAHGFTNIVLFNSHGGNLAIAQVVLEAFGNDHPEIEIFLLTWWKIAAEELAAIQESGFGGVGHACEFETSLLQLIAPELIDGAAAVDQLPIHAHDWAAADMLQGARAAHHRTMHQLTAGTGTSGCPSLASPEKGKRISDAVTATAVKMLQDIARAAS</sequence>
<dbReference type="Gene3D" id="3.40.50.10310">
    <property type="entry name" value="Creatininase"/>
    <property type="match status" value="1"/>
</dbReference>
<dbReference type="GO" id="GO:0046872">
    <property type="term" value="F:metal ion binding"/>
    <property type="evidence" value="ECO:0007669"/>
    <property type="project" value="UniProtKB-KW"/>
</dbReference>
<dbReference type="Proteomes" id="UP000241167">
    <property type="component" value="Unassembled WGS sequence"/>
</dbReference>
<keyword evidence="3" id="KW-0378">Hydrolase</keyword>
<comment type="cofactor">
    <cofactor evidence="1">
        <name>Zn(2+)</name>
        <dbReference type="ChEBI" id="CHEBI:29105"/>
    </cofactor>
</comment>